<dbReference type="OrthoDB" id="2130750at2759"/>
<dbReference type="Proteomes" id="UP000051574">
    <property type="component" value="Unassembled WGS sequence"/>
</dbReference>
<evidence type="ECO:0000313" key="4">
    <source>
        <dbReference type="EMBL" id="KRT81438.1"/>
    </source>
</evidence>
<reference evidence="4 5" key="1">
    <citation type="submission" date="2015-09" db="EMBL/GenBank/DDBJ databases">
        <title>Draft genome of the scarab beetle Oryctes borbonicus.</title>
        <authorList>
            <person name="Meyer J.M."/>
            <person name="Markov G.V."/>
            <person name="Baskaran P."/>
            <person name="Herrmann M."/>
            <person name="Sommer R.J."/>
            <person name="Roedelsperger C."/>
        </authorList>
    </citation>
    <scope>NUCLEOTIDE SEQUENCE [LARGE SCALE GENOMIC DNA]</scope>
    <source>
        <strain evidence="4">OB123</strain>
        <tissue evidence="4">Whole animal</tissue>
    </source>
</reference>
<dbReference type="InterPro" id="IPR000938">
    <property type="entry name" value="CAP-Gly_domain"/>
</dbReference>
<feature type="domain" description="CAP-Gly" evidence="3">
    <location>
        <begin position="25"/>
        <end position="67"/>
    </location>
</feature>
<dbReference type="Pfam" id="PF01302">
    <property type="entry name" value="CAP_GLY"/>
    <property type="match status" value="1"/>
</dbReference>
<keyword evidence="5" id="KW-1185">Reference proteome</keyword>
<evidence type="ECO:0000259" key="3">
    <source>
        <dbReference type="PROSITE" id="PS50245"/>
    </source>
</evidence>
<dbReference type="SUPFAM" id="SSF74924">
    <property type="entry name" value="Cap-Gly domain"/>
    <property type="match status" value="1"/>
</dbReference>
<feature type="coiled-coil region" evidence="1">
    <location>
        <begin position="175"/>
        <end position="323"/>
    </location>
</feature>
<dbReference type="PANTHER" id="PTHR18916">
    <property type="entry name" value="DYNACTIN 1-RELATED MICROTUBULE-BINDING"/>
    <property type="match status" value="1"/>
</dbReference>
<evidence type="ECO:0000256" key="1">
    <source>
        <dbReference type="SAM" id="Coils"/>
    </source>
</evidence>
<dbReference type="SMART" id="SM01052">
    <property type="entry name" value="CAP_GLY"/>
    <property type="match status" value="1"/>
</dbReference>
<feature type="region of interest" description="Disordered" evidence="2">
    <location>
        <begin position="82"/>
        <end position="140"/>
    </location>
</feature>
<dbReference type="EMBL" id="LJIG01016159">
    <property type="protein sequence ID" value="KRT81438.1"/>
    <property type="molecule type" value="Genomic_DNA"/>
</dbReference>
<evidence type="ECO:0000256" key="2">
    <source>
        <dbReference type="SAM" id="MobiDB-lite"/>
    </source>
</evidence>
<organism evidence="4 5">
    <name type="scientific">Oryctes borbonicus</name>
    <dbReference type="NCBI Taxonomy" id="1629725"/>
    <lineage>
        <taxon>Eukaryota</taxon>
        <taxon>Metazoa</taxon>
        <taxon>Ecdysozoa</taxon>
        <taxon>Arthropoda</taxon>
        <taxon>Hexapoda</taxon>
        <taxon>Insecta</taxon>
        <taxon>Pterygota</taxon>
        <taxon>Neoptera</taxon>
        <taxon>Endopterygota</taxon>
        <taxon>Coleoptera</taxon>
        <taxon>Polyphaga</taxon>
        <taxon>Scarabaeiformia</taxon>
        <taxon>Scarabaeidae</taxon>
        <taxon>Dynastinae</taxon>
        <taxon>Oryctes</taxon>
    </lineage>
</organism>
<name>A0A0T6B2T6_9SCAR</name>
<dbReference type="AlphaFoldDB" id="A0A0T6B2T6"/>
<keyword evidence="1" id="KW-0175">Coiled coil</keyword>
<dbReference type="PROSITE" id="PS00845">
    <property type="entry name" value="CAP_GLY_1"/>
    <property type="match status" value="1"/>
</dbReference>
<protein>
    <recommendedName>
        <fullName evidence="3">CAP-Gly domain-containing protein</fullName>
    </recommendedName>
</protein>
<dbReference type="Gene3D" id="2.30.30.190">
    <property type="entry name" value="CAP Gly-rich-like domain"/>
    <property type="match status" value="1"/>
</dbReference>
<feature type="compositionally biased region" description="Polar residues" evidence="2">
    <location>
        <begin position="92"/>
        <end position="129"/>
    </location>
</feature>
<gene>
    <name evidence="4" type="ORF">AMK59_5748</name>
</gene>
<sequence length="330" mass="37244">MTDYKIGQRVEVTSKDVQGVIAFYGPTQFATGRWLGIILDEPKGKNNGSIRDHVYFQCEDNYGMFVRPGQVALLDENGKRIEPNEGSKLRSRQSISRMSLTSSRQSLVGSRTSLMGSRQSLSGSRSHLASPSVERPPEPEMISQIPKRASFVETGFVETLKPQFTPGQPLTSTPITSMEEKISNLQLQQEIENRNQQIKDLTEKLDTLKVKRQEDKERLKDYDKLKIQLEQLIEFKAKIMESQASLQREVQKAKLDAKDAIEARETHAEEVADLADAVEMATVEKEMAEEKAETLQLELDVCREKLEEVTLDLEILKAELQNRTGSGTSK</sequence>
<evidence type="ECO:0000313" key="5">
    <source>
        <dbReference type="Proteomes" id="UP000051574"/>
    </source>
</evidence>
<proteinExistence type="predicted"/>
<dbReference type="InterPro" id="IPR036859">
    <property type="entry name" value="CAP-Gly_dom_sf"/>
</dbReference>
<dbReference type="PROSITE" id="PS50245">
    <property type="entry name" value="CAP_GLY_2"/>
    <property type="match status" value="1"/>
</dbReference>
<comment type="caution">
    <text evidence="4">The sequence shown here is derived from an EMBL/GenBank/DDBJ whole genome shotgun (WGS) entry which is preliminary data.</text>
</comment>
<accession>A0A0T6B2T6</accession>